<comment type="subcellular location">
    <subcellularLocation>
        <location evidence="1">Cell membrane</location>
        <topology evidence="1">Multi-pass membrane protein</topology>
    </subcellularLocation>
</comment>
<dbReference type="GO" id="GO:0007165">
    <property type="term" value="P:signal transduction"/>
    <property type="evidence" value="ECO:0007669"/>
    <property type="project" value="UniProtKB-KW"/>
</dbReference>
<keyword evidence="3" id="KW-0716">Sensory transduction</keyword>
<feature type="transmembrane region" description="Helical" evidence="10">
    <location>
        <begin position="349"/>
        <end position="372"/>
    </location>
</feature>
<sequence>MLITIYTQKEGITSDIFTISFNTERVDVDVLVTMSIRGMSYYEKHFFFSNQLVKLLIGLRPSQNAKKQLLLFCIVTVYVFPMFVFQRKLFHAHFIYDYAQLSDENELMVFKKYTKQSKIYTYFFVDKIHLRLPFPINGISSPGSLYYSLFIYQTIAIYIFLTISSVCHALFFISIQHACCLFCVLKSKIRQPFLNEKNYNHIACLNKKKEEFDWIVDVIIRHRRFYQLYTSDVTFHSTVKLMHNTLCNLCSLITYGFICLNFDARKLFHAHFILDYARLSDENELMVFKQYTKQSKIYTYFFVAILNFYFIAIISPCILNLSLYLFGMLDKIHLKLPFPINGVSSPGPLYYSLFIYQTIAIYIFITIAVVCYTSFLISIQHACCQLYVLKQKIRQPFLNKKNYNQISLLNKKQEEEFYWIVDIIMRHRRVTEFVDHVNSISNVIYLICAFLGMILIILDFLSIFQLAALMQNTNELMECSTYIFASLFGVYINFYIGQMLINHSDAAFEEL</sequence>
<evidence type="ECO:0000256" key="10">
    <source>
        <dbReference type="SAM" id="Phobius"/>
    </source>
</evidence>
<dbReference type="PANTHER" id="PTHR21137:SF35">
    <property type="entry name" value="ODORANT RECEPTOR 19A-RELATED"/>
    <property type="match status" value="1"/>
</dbReference>
<evidence type="ECO:0008006" key="13">
    <source>
        <dbReference type="Google" id="ProtNLM"/>
    </source>
</evidence>
<keyword evidence="8" id="KW-0675">Receptor</keyword>
<dbReference type="InterPro" id="IPR004117">
    <property type="entry name" value="7tm6_olfct_rcpt"/>
</dbReference>
<evidence type="ECO:0000256" key="6">
    <source>
        <dbReference type="ARBA" id="ARBA00022989"/>
    </source>
</evidence>
<feature type="transmembrane region" description="Helical" evidence="10">
    <location>
        <begin position="482"/>
        <end position="501"/>
    </location>
</feature>
<evidence type="ECO:0000256" key="4">
    <source>
        <dbReference type="ARBA" id="ARBA00022692"/>
    </source>
</evidence>
<dbReference type="AlphaFoldDB" id="A0ABD2BZH5"/>
<keyword evidence="7 10" id="KW-0472">Membrane</keyword>
<evidence type="ECO:0000256" key="9">
    <source>
        <dbReference type="ARBA" id="ARBA00023224"/>
    </source>
</evidence>
<proteinExistence type="predicted"/>
<dbReference type="GO" id="GO:0007608">
    <property type="term" value="P:sensory perception of smell"/>
    <property type="evidence" value="ECO:0007669"/>
    <property type="project" value="UniProtKB-KW"/>
</dbReference>
<protein>
    <recommendedName>
        <fullName evidence="13">Odorant receptor</fullName>
    </recommendedName>
</protein>
<feature type="transmembrane region" description="Helical" evidence="10">
    <location>
        <begin position="443"/>
        <end position="470"/>
    </location>
</feature>
<accession>A0ABD2BZH5</accession>
<keyword evidence="4 10" id="KW-0812">Transmembrane</keyword>
<keyword evidence="9" id="KW-0807">Transducer</keyword>
<name>A0ABD2BZH5_VESMC</name>
<evidence type="ECO:0000256" key="5">
    <source>
        <dbReference type="ARBA" id="ARBA00022725"/>
    </source>
</evidence>
<keyword evidence="2" id="KW-1003">Cell membrane</keyword>
<keyword evidence="6 10" id="KW-1133">Transmembrane helix</keyword>
<evidence type="ECO:0000256" key="2">
    <source>
        <dbReference type="ARBA" id="ARBA00022475"/>
    </source>
</evidence>
<dbReference type="Pfam" id="PF02949">
    <property type="entry name" value="7tm_6"/>
    <property type="match status" value="1"/>
</dbReference>
<dbReference type="EMBL" id="JAYRBN010000063">
    <property type="protein sequence ID" value="KAL2738171.1"/>
    <property type="molecule type" value="Genomic_DNA"/>
</dbReference>
<feature type="transmembrane region" description="Helical" evidence="10">
    <location>
        <begin position="297"/>
        <end position="329"/>
    </location>
</feature>
<dbReference type="GO" id="GO:0005886">
    <property type="term" value="C:plasma membrane"/>
    <property type="evidence" value="ECO:0007669"/>
    <property type="project" value="UniProtKB-SubCell"/>
</dbReference>
<evidence type="ECO:0000313" key="11">
    <source>
        <dbReference type="EMBL" id="KAL2738171.1"/>
    </source>
</evidence>
<gene>
    <name evidence="11" type="ORF">V1477_011530</name>
</gene>
<dbReference type="PANTHER" id="PTHR21137">
    <property type="entry name" value="ODORANT RECEPTOR"/>
    <property type="match status" value="1"/>
</dbReference>
<evidence type="ECO:0000256" key="8">
    <source>
        <dbReference type="ARBA" id="ARBA00023170"/>
    </source>
</evidence>
<feature type="transmembrane region" description="Helical" evidence="10">
    <location>
        <begin position="69"/>
        <end position="86"/>
    </location>
</feature>
<evidence type="ECO:0000256" key="1">
    <source>
        <dbReference type="ARBA" id="ARBA00004651"/>
    </source>
</evidence>
<keyword evidence="12" id="KW-1185">Reference proteome</keyword>
<keyword evidence="5" id="KW-0552">Olfaction</keyword>
<reference evidence="11 12" key="1">
    <citation type="journal article" date="2024" name="Ann. Entomol. Soc. Am.">
        <title>Genomic analyses of the southern and eastern yellowjacket wasps (Hymenoptera: Vespidae) reveal evolutionary signatures of social life.</title>
        <authorList>
            <person name="Catto M.A."/>
            <person name="Caine P.B."/>
            <person name="Orr S.E."/>
            <person name="Hunt B.G."/>
            <person name="Goodisman M.A.D."/>
        </authorList>
    </citation>
    <scope>NUCLEOTIDE SEQUENCE [LARGE SCALE GENOMIC DNA]</scope>
    <source>
        <strain evidence="11">232</strain>
        <tissue evidence="11">Head and thorax</tissue>
    </source>
</reference>
<dbReference type="Proteomes" id="UP001607303">
    <property type="component" value="Unassembled WGS sequence"/>
</dbReference>
<evidence type="ECO:0000256" key="7">
    <source>
        <dbReference type="ARBA" id="ARBA00023136"/>
    </source>
</evidence>
<feature type="transmembrane region" description="Helical" evidence="10">
    <location>
        <begin position="155"/>
        <end position="185"/>
    </location>
</feature>
<evidence type="ECO:0000313" key="12">
    <source>
        <dbReference type="Proteomes" id="UP001607303"/>
    </source>
</evidence>
<comment type="caution">
    <text evidence="11">The sequence shown here is derived from an EMBL/GenBank/DDBJ whole genome shotgun (WGS) entry which is preliminary data.</text>
</comment>
<evidence type="ECO:0000256" key="3">
    <source>
        <dbReference type="ARBA" id="ARBA00022606"/>
    </source>
</evidence>
<organism evidence="11 12">
    <name type="scientific">Vespula maculifrons</name>
    <name type="common">Eastern yellow jacket</name>
    <name type="synonym">Wasp</name>
    <dbReference type="NCBI Taxonomy" id="7453"/>
    <lineage>
        <taxon>Eukaryota</taxon>
        <taxon>Metazoa</taxon>
        <taxon>Ecdysozoa</taxon>
        <taxon>Arthropoda</taxon>
        <taxon>Hexapoda</taxon>
        <taxon>Insecta</taxon>
        <taxon>Pterygota</taxon>
        <taxon>Neoptera</taxon>
        <taxon>Endopterygota</taxon>
        <taxon>Hymenoptera</taxon>
        <taxon>Apocrita</taxon>
        <taxon>Aculeata</taxon>
        <taxon>Vespoidea</taxon>
        <taxon>Vespidae</taxon>
        <taxon>Vespinae</taxon>
        <taxon>Vespula</taxon>
    </lineage>
</organism>